<protein>
    <submittedName>
        <fullName evidence="9">Glucose-1-phosphate adenylyltransferase</fullName>
    </submittedName>
</protein>
<keyword evidence="9" id="KW-0548">Nucleotidyltransferase</keyword>
<keyword evidence="4" id="KW-0067">ATP-binding</keyword>
<evidence type="ECO:0000256" key="5">
    <source>
        <dbReference type="ARBA" id="ARBA00023056"/>
    </source>
</evidence>
<dbReference type="RefSeq" id="WP_012056477.1">
    <property type="nucleotide sequence ID" value="NZ_CP007389.1"/>
</dbReference>
<accession>A0ABM6GCP1</accession>
<dbReference type="CDD" id="cd02508">
    <property type="entry name" value="ADP_Glucose_PP"/>
    <property type="match status" value="1"/>
</dbReference>
<dbReference type="InterPro" id="IPR056818">
    <property type="entry name" value="GlmU/GlgC-like_hexapep"/>
</dbReference>
<dbReference type="PANTHER" id="PTHR43523:SF6">
    <property type="entry name" value="GLYCOGEN BIOSYNTHESIS PROTEIN GLGD"/>
    <property type="match status" value="1"/>
</dbReference>
<dbReference type="InterPro" id="IPR011832">
    <property type="entry name" value="GlgDAde_trans"/>
</dbReference>
<dbReference type="PANTHER" id="PTHR43523">
    <property type="entry name" value="GLUCOSE-1-PHOSPHATE ADENYLYLTRANSFERASE-RELATED"/>
    <property type="match status" value="1"/>
</dbReference>
<comment type="similarity">
    <text evidence="1">Belongs to the bacterial/plant glucose-1-phosphate adenylyltransferase family.</text>
</comment>
<dbReference type="Pfam" id="PF00483">
    <property type="entry name" value="NTP_transferase"/>
    <property type="match status" value="1"/>
</dbReference>
<dbReference type="InterPro" id="IPR005835">
    <property type="entry name" value="NTP_transferase_dom"/>
</dbReference>
<dbReference type="InterPro" id="IPR005836">
    <property type="entry name" value="ADP_Glu_pyroP_CS"/>
</dbReference>
<dbReference type="SUPFAM" id="SSF51161">
    <property type="entry name" value="Trimeric LpxA-like enzymes"/>
    <property type="match status" value="1"/>
</dbReference>
<dbReference type="InterPro" id="IPR011004">
    <property type="entry name" value="Trimer_LpxA-like_sf"/>
</dbReference>
<dbReference type="InterPro" id="IPR029044">
    <property type="entry name" value="Nucleotide-diphossugar_trans"/>
</dbReference>
<dbReference type="Proteomes" id="UP000185490">
    <property type="component" value="Chromosome"/>
</dbReference>
<feature type="domain" description="Nucleotidyl transferase" evidence="7">
    <location>
        <begin position="5"/>
        <end position="241"/>
    </location>
</feature>
<evidence type="ECO:0000313" key="9">
    <source>
        <dbReference type="EMBL" id="APT73313.1"/>
    </source>
</evidence>
<sequence length="371" mass="41915">MKVLGLILAGGKSEKLGPLVYKRASAALPIGGKYRAIDFTLSNMVNSGIIKVGVLTQYNPRSLMDHLGSGKEWDLDRKKGGLFILQPYIGFSGEYWYKGTADAIFQNMTILRRGEEDYVLIGSGDHIYKMNYNDLFLYHFSKGADITLVTKDLDDSYNMSEYGNVVINDDMRIIEFYEKVENPPTNKAFLGVYFMNKHLLMELLYSTVPSGGNDLLLDVILPRISELNVYAYDFKGYWRNIKKGINEYFKINMDMVFKREVREELFYKNGKVYTKLKDFPPAKFTSNAKIQNAIIADGCIISGNVKNSVVFRGVIIKAGARVENSIIMQGTVIEEGAVVKNAIIDKDCLIREGQNVTGEFEPVILEKRTTI</sequence>
<proteinExistence type="inferred from homology"/>
<dbReference type="NCBIfam" id="TIGR02092">
    <property type="entry name" value="glgD"/>
    <property type="match status" value="1"/>
</dbReference>
<dbReference type="PROSITE" id="PS00809">
    <property type="entry name" value="ADP_GLC_PYROPHOSPH_2"/>
    <property type="match status" value="1"/>
</dbReference>
<name>A0ABM6GCP1_9BACT</name>
<keyword evidence="10" id="KW-1185">Reference proteome</keyword>
<evidence type="ECO:0000313" key="10">
    <source>
        <dbReference type="Proteomes" id="UP000185490"/>
    </source>
</evidence>
<organism evidence="9 10">
    <name type="scientific">Thermosipho melanesiensis</name>
    <dbReference type="NCBI Taxonomy" id="46541"/>
    <lineage>
        <taxon>Bacteria</taxon>
        <taxon>Thermotogati</taxon>
        <taxon>Thermotogota</taxon>
        <taxon>Thermotogae</taxon>
        <taxon>Thermotogales</taxon>
        <taxon>Fervidobacteriaceae</taxon>
        <taxon>Thermosipho</taxon>
    </lineage>
</organism>
<dbReference type="SUPFAM" id="SSF53448">
    <property type="entry name" value="Nucleotide-diphospho-sugar transferases"/>
    <property type="match status" value="1"/>
</dbReference>
<evidence type="ECO:0000256" key="3">
    <source>
        <dbReference type="ARBA" id="ARBA00022741"/>
    </source>
</evidence>
<evidence type="ECO:0000259" key="8">
    <source>
        <dbReference type="Pfam" id="PF24894"/>
    </source>
</evidence>
<evidence type="ECO:0000256" key="4">
    <source>
        <dbReference type="ARBA" id="ARBA00022840"/>
    </source>
</evidence>
<dbReference type="Pfam" id="PF24894">
    <property type="entry name" value="Hexapep_GlmU"/>
    <property type="match status" value="1"/>
</dbReference>
<dbReference type="GO" id="GO:0016779">
    <property type="term" value="F:nucleotidyltransferase activity"/>
    <property type="evidence" value="ECO:0007669"/>
    <property type="project" value="UniProtKB-KW"/>
</dbReference>
<feature type="domain" description="Glucose-1-phosphate adenylyltransferase/Bifunctional protein GlmU-like C-terminal hexapeptide" evidence="8">
    <location>
        <begin position="280"/>
        <end position="356"/>
    </location>
</feature>
<keyword evidence="3" id="KW-0547">Nucleotide-binding</keyword>
<keyword evidence="6" id="KW-0119">Carbohydrate metabolism</keyword>
<evidence type="ECO:0000259" key="7">
    <source>
        <dbReference type="Pfam" id="PF00483"/>
    </source>
</evidence>
<evidence type="ECO:0000256" key="6">
    <source>
        <dbReference type="ARBA" id="ARBA00023277"/>
    </source>
</evidence>
<dbReference type="InterPro" id="IPR011831">
    <property type="entry name" value="ADP-Glc_PPase"/>
</dbReference>
<evidence type="ECO:0000256" key="1">
    <source>
        <dbReference type="ARBA" id="ARBA00010443"/>
    </source>
</evidence>
<keyword evidence="2" id="KW-0321">Glycogen metabolism</keyword>
<keyword evidence="9" id="KW-0808">Transferase</keyword>
<dbReference type="Gene3D" id="2.160.10.10">
    <property type="entry name" value="Hexapeptide repeat proteins"/>
    <property type="match status" value="1"/>
</dbReference>
<reference evidence="9 10" key="1">
    <citation type="submission" date="2014-02" db="EMBL/GenBank/DDBJ databases">
        <title>Diversity of Thermotogales isolates from hydrothermal vents.</title>
        <authorList>
            <person name="Haverkamp T.H.A."/>
            <person name="Lossouarn J."/>
            <person name="Geslin C."/>
            <person name="Nesbo C.L."/>
        </authorList>
    </citation>
    <scope>NUCLEOTIDE SEQUENCE [LARGE SCALE GENOMIC DNA]</scope>
    <source>
        <strain evidence="9 10">431</strain>
    </source>
</reference>
<evidence type="ECO:0000256" key="2">
    <source>
        <dbReference type="ARBA" id="ARBA00022600"/>
    </source>
</evidence>
<dbReference type="CDD" id="cd04651">
    <property type="entry name" value="LbH_G1P_AT_C"/>
    <property type="match status" value="1"/>
</dbReference>
<dbReference type="Gene3D" id="3.90.550.10">
    <property type="entry name" value="Spore Coat Polysaccharide Biosynthesis Protein SpsA, Chain A"/>
    <property type="match status" value="1"/>
</dbReference>
<dbReference type="EMBL" id="CP007389">
    <property type="protein sequence ID" value="APT73313.1"/>
    <property type="molecule type" value="Genomic_DNA"/>
</dbReference>
<keyword evidence="5" id="KW-0320">Glycogen biosynthesis</keyword>
<gene>
    <name evidence="9" type="ORF">BW47_01325</name>
</gene>